<gene>
    <name evidence="1" type="ORF">GMBLW1_31430</name>
</gene>
<reference evidence="1" key="1">
    <citation type="submission" date="2019-04" db="EMBL/GenBank/DDBJ databases">
        <authorList>
            <consortium name="Science for Life Laboratories"/>
        </authorList>
    </citation>
    <scope>NUCLEOTIDE SEQUENCE</scope>
    <source>
        <strain evidence="1">MBLW1</strain>
    </source>
</reference>
<dbReference type="AlphaFoldDB" id="A0A6C2YHC4"/>
<evidence type="ECO:0000313" key="1">
    <source>
        <dbReference type="EMBL" id="VIP00817.1"/>
    </source>
</evidence>
<name>A0A6C2YHC4_9BACT</name>
<protein>
    <submittedName>
        <fullName evidence="1">Uncharacterized protein</fullName>
    </submittedName>
</protein>
<sequence>MNIHDLLKRYDKGQVTALHLMTIVINLVDESNADSILSALPAEVLAHVRDFATCYEPGPKISIGGVPDPGPERVKCIRLWFDAPAT</sequence>
<dbReference type="EMBL" id="LR593887">
    <property type="protein sequence ID" value="VTR97052.1"/>
    <property type="molecule type" value="Genomic_DNA"/>
</dbReference>
<dbReference type="EMBL" id="LR586016">
    <property type="protein sequence ID" value="VIP00817.1"/>
    <property type="molecule type" value="Genomic_DNA"/>
</dbReference>
<accession>A0A6C2YHC4</accession>
<dbReference type="InParanoid" id="A0A6C2YHC4"/>
<keyword evidence="2" id="KW-1185">Reference proteome</keyword>
<proteinExistence type="predicted"/>
<organism evidence="1">
    <name type="scientific">Tuwongella immobilis</name>
    <dbReference type="NCBI Taxonomy" id="692036"/>
    <lineage>
        <taxon>Bacteria</taxon>
        <taxon>Pseudomonadati</taxon>
        <taxon>Planctomycetota</taxon>
        <taxon>Planctomycetia</taxon>
        <taxon>Gemmatales</taxon>
        <taxon>Gemmataceae</taxon>
        <taxon>Tuwongella</taxon>
    </lineage>
</organism>
<dbReference type="Proteomes" id="UP000464378">
    <property type="component" value="Chromosome"/>
</dbReference>
<dbReference type="KEGG" id="tim:GMBLW1_31430"/>
<evidence type="ECO:0000313" key="2">
    <source>
        <dbReference type="Proteomes" id="UP000464378"/>
    </source>
</evidence>